<keyword evidence="1" id="KW-0812">Transmembrane</keyword>
<dbReference type="AlphaFoldDB" id="A0A542DXS6"/>
<name>A0A542DXS6_9MICO</name>
<keyword evidence="1" id="KW-0472">Membrane</keyword>
<keyword evidence="1" id="KW-1133">Transmembrane helix</keyword>
<dbReference type="EMBL" id="VFMN01000001">
    <property type="protein sequence ID" value="TQJ07893.1"/>
    <property type="molecule type" value="Genomic_DNA"/>
</dbReference>
<reference evidence="2 3" key="1">
    <citation type="submission" date="2019-06" db="EMBL/GenBank/DDBJ databases">
        <title>Sequencing the genomes of 1000 actinobacteria strains.</title>
        <authorList>
            <person name="Klenk H.-P."/>
        </authorList>
    </citation>
    <scope>NUCLEOTIDE SEQUENCE [LARGE SCALE GENOMIC DNA]</scope>
    <source>
        <strain evidence="2 3">DSM 18607</strain>
    </source>
</reference>
<gene>
    <name evidence="2" type="ORF">FB458_0964</name>
</gene>
<evidence type="ECO:0000256" key="1">
    <source>
        <dbReference type="SAM" id="Phobius"/>
    </source>
</evidence>
<keyword evidence="3" id="KW-1185">Reference proteome</keyword>
<dbReference type="OrthoDB" id="3177419at2"/>
<feature type="transmembrane region" description="Helical" evidence="1">
    <location>
        <begin position="54"/>
        <end position="80"/>
    </location>
</feature>
<organism evidence="2 3">
    <name type="scientific">Lapillicoccus jejuensis</name>
    <dbReference type="NCBI Taxonomy" id="402171"/>
    <lineage>
        <taxon>Bacteria</taxon>
        <taxon>Bacillati</taxon>
        <taxon>Actinomycetota</taxon>
        <taxon>Actinomycetes</taxon>
        <taxon>Micrococcales</taxon>
        <taxon>Intrasporangiaceae</taxon>
        <taxon>Lapillicoccus</taxon>
    </lineage>
</organism>
<evidence type="ECO:0000313" key="3">
    <source>
        <dbReference type="Proteomes" id="UP000317893"/>
    </source>
</evidence>
<comment type="caution">
    <text evidence="2">The sequence shown here is derived from an EMBL/GenBank/DDBJ whole genome shotgun (WGS) entry which is preliminary data.</text>
</comment>
<evidence type="ECO:0000313" key="2">
    <source>
        <dbReference type="EMBL" id="TQJ07893.1"/>
    </source>
</evidence>
<accession>A0A542DXS6</accession>
<dbReference type="RefSeq" id="WP_141847231.1">
    <property type="nucleotide sequence ID" value="NZ_BAAAPR010000013.1"/>
</dbReference>
<dbReference type="Proteomes" id="UP000317893">
    <property type="component" value="Unassembled WGS sequence"/>
</dbReference>
<sequence length="99" mass="10009">MNQLALALSGAWKVLLVSLVLGAGLPLVFAAGIRSLAWGTGGEAEVDTSARPHPLGRVLAGLCFAVVLAGIAIGITIVVASGFGKAVSFEHIYPTLVAK</sequence>
<protein>
    <submittedName>
        <fullName evidence="2">Uncharacterized protein</fullName>
    </submittedName>
</protein>
<proteinExistence type="predicted"/>